<feature type="compositionally biased region" description="Basic and acidic residues" evidence="1">
    <location>
        <begin position="26"/>
        <end position="40"/>
    </location>
</feature>
<evidence type="ECO:0000313" key="2">
    <source>
        <dbReference type="EMBL" id="ALO26941.1"/>
    </source>
</evidence>
<dbReference type="PATRIC" id="fig|280505.15.peg.2655"/>
<reference evidence="2 3" key="1">
    <citation type="journal article" date="2015" name="PLoS Negl. Trop. Dis.">
        <title>Distribution of Plasmids in Distinct Leptospira Pathogenic Species.</title>
        <authorList>
            <person name="Wang Y."/>
            <person name="Zhuang X."/>
            <person name="Zhong Y."/>
            <person name="Zhang C."/>
            <person name="Zhang Y."/>
            <person name="Zeng L."/>
            <person name="Zhu Y."/>
            <person name="He P."/>
            <person name="Dong K."/>
            <person name="Pal U."/>
            <person name="Guo X."/>
            <person name="Qin J."/>
        </authorList>
    </citation>
    <scope>NUCLEOTIDE SEQUENCE [LARGE SCALE GENOMIC DNA]</scope>
    <source>
        <strain evidence="2 3">56604</strain>
    </source>
</reference>
<evidence type="ECO:0000256" key="1">
    <source>
        <dbReference type="SAM" id="MobiDB-lite"/>
    </source>
</evidence>
<name>A0A0S2ITZ0_LEPBO</name>
<accession>A0A0S2ITZ0</accession>
<dbReference type="RefSeq" id="WP_016748870.1">
    <property type="nucleotide sequence ID" value="NZ_CP012029.1"/>
</dbReference>
<proteinExistence type="predicted"/>
<dbReference type="AlphaFoldDB" id="A0A0S2ITZ0"/>
<feature type="region of interest" description="Disordered" evidence="1">
    <location>
        <begin position="14"/>
        <end position="40"/>
    </location>
</feature>
<protein>
    <submittedName>
        <fullName evidence="2">Uncharacterized protein</fullName>
    </submittedName>
</protein>
<gene>
    <name evidence="2" type="ORF">LBBP_02718</name>
</gene>
<dbReference type="Proteomes" id="UP000058857">
    <property type="component" value="Chromosome 1"/>
</dbReference>
<sequence>MILEHKAVSKYNILESMEQEEEGDGENERSHSRWIDRSLN</sequence>
<dbReference type="EMBL" id="CP012029">
    <property type="protein sequence ID" value="ALO26941.1"/>
    <property type="molecule type" value="Genomic_DNA"/>
</dbReference>
<organism evidence="2">
    <name type="scientific">Leptospira borgpetersenii serovar Ballum</name>
    <dbReference type="NCBI Taxonomy" id="280505"/>
    <lineage>
        <taxon>Bacteria</taxon>
        <taxon>Pseudomonadati</taxon>
        <taxon>Spirochaetota</taxon>
        <taxon>Spirochaetia</taxon>
        <taxon>Leptospirales</taxon>
        <taxon>Leptospiraceae</taxon>
        <taxon>Leptospira</taxon>
    </lineage>
</organism>
<evidence type="ECO:0000313" key="3">
    <source>
        <dbReference type="Proteomes" id="UP000058857"/>
    </source>
</evidence>
<dbReference type="GeneID" id="79236404"/>